<dbReference type="SUPFAM" id="SSF141000">
    <property type="entry name" value="Glu-tRNAGln amidotransferase C subunit"/>
    <property type="match status" value="1"/>
</dbReference>
<dbReference type="InterPro" id="IPR003837">
    <property type="entry name" value="GatC"/>
</dbReference>
<comment type="subunit">
    <text evidence="1">Heterotrimer of A, B and C subunits.</text>
</comment>
<dbReference type="Gene3D" id="1.10.20.60">
    <property type="entry name" value="Glu-tRNAGln amidotransferase C subunit, N-terminal domain"/>
    <property type="match status" value="1"/>
</dbReference>
<dbReference type="InterPro" id="IPR036113">
    <property type="entry name" value="Asp/Glu-ADT_sf_sub_c"/>
</dbReference>
<keyword evidence="3" id="KW-1185">Reference proteome</keyword>
<evidence type="ECO:0000313" key="3">
    <source>
        <dbReference type="Proteomes" id="UP001302349"/>
    </source>
</evidence>
<dbReference type="RefSeq" id="WP_317487996.1">
    <property type="nucleotide sequence ID" value="NZ_CP136051.1"/>
</dbReference>
<dbReference type="EMBL" id="CP136051">
    <property type="protein sequence ID" value="WOK05234.1"/>
    <property type="molecule type" value="Genomic_DNA"/>
</dbReference>
<evidence type="ECO:0000313" key="2">
    <source>
        <dbReference type="EMBL" id="WOK05234.1"/>
    </source>
</evidence>
<sequence length="95" mass="10975">MKIDKDTLHKLAHLARLELDPSNEKEMLNSLSEILTWVEKLNELDTKAVDPLVSMSYELNAFREDKVTEELPREEGLANAPQHDDKFFIVPKVIE</sequence>
<proteinExistence type="inferred from homology"/>
<keyword evidence="1" id="KW-0547">Nucleotide-binding</keyword>
<keyword evidence="1" id="KW-0067">ATP-binding</keyword>
<comment type="similarity">
    <text evidence="1">Belongs to the GatC family.</text>
</comment>
<protein>
    <recommendedName>
        <fullName evidence="1">Aspartyl/glutamyl-tRNA(Asn/Gln) amidotransferase subunit C</fullName>
        <shortName evidence="1">Asp/Glu-ADT subunit C</shortName>
        <ecNumber evidence="1">6.3.5.-</ecNumber>
    </recommendedName>
</protein>
<dbReference type="Proteomes" id="UP001302349">
    <property type="component" value="Chromosome"/>
</dbReference>
<organism evidence="2 3">
    <name type="scientific">Imperialibacter roseus</name>
    <dbReference type="NCBI Taxonomy" id="1324217"/>
    <lineage>
        <taxon>Bacteria</taxon>
        <taxon>Pseudomonadati</taxon>
        <taxon>Bacteroidota</taxon>
        <taxon>Cytophagia</taxon>
        <taxon>Cytophagales</taxon>
        <taxon>Flammeovirgaceae</taxon>
        <taxon>Imperialibacter</taxon>
    </lineage>
</organism>
<dbReference type="PANTHER" id="PTHR15004">
    <property type="entry name" value="GLUTAMYL-TRNA(GLN) AMIDOTRANSFERASE SUBUNIT C, MITOCHONDRIAL"/>
    <property type="match status" value="1"/>
</dbReference>
<dbReference type="EC" id="6.3.5.-" evidence="1"/>
<comment type="catalytic activity">
    <reaction evidence="1">
        <text>L-aspartyl-tRNA(Asn) + L-glutamine + ATP + H2O = L-asparaginyl-tRNA(Asn) + L-glutamate + ADP + phosphate + 2 H(+)</text>
        <dbReference type="Rhea" id="RHEA:14513"/>
        <dbReference type="Rhea" id="RHEA-COMP:9674"/>
        <dbReference type="Rhea" id="RHEA-COMP:9677"/>
        <dbReference type="ChEBI" id="CHEBI:15377"/>
        <dbReference type="ChEBI" id="CHEBI:15378"/>
        <dbReference type="ChEBI" id="CHEBI:29985"/>
        <dbReference type="ChEBI" id="CHEBI:30616"/>
        <dbReference type="ChEBI" id="CHEBI:43474"/>
        <dbReference type="ChEBI" id="CHEBI:58359"/>
        <dbReference type="ChEBI" id="CHEBI:78515"/>
        <dbReference type="ChEBI" id="CHEBI:78516"/>
        <dbReference type="ChEBI" id="CHEBI:456216"/>
    </reaction>
</comment>
<dbReference type="HAMAP" id="MF_00122">
    <property type="entry name" value="GatC"/>
    <property type="match status" value="1"/>
</dbReference>
<dbReference type="PANTHER" id="PTHR15004:SF0">
    <property type="entry name" value="GLUTAMYL-TRNA(GLN) AMIDOTRANSFERASE SUBUNIT C, MITOCHONDRIAL"/>
    <property type="match status" value="1"/>
</dbReference>
<keyword evidence="1" id="KW-0436">Ligase</keyword>
<gene>
    <name evidence="1 2" type="primary">gatC</name>
    <name evidence="2" type="ORF">RT717_19320</name>
</gene>
<comment type="function">
    <text evidence="1">Allows the formation of correctly charged Asn-tRNA(Asn) or Gln-tRNA(Gln) through the transamidation of misacylated Asp-tRNA(Asn) or Glu-tRNA(Gln) in organisms which lack either or both of asparaginyl-tRNA or glutaminyl-tRNA synthetases. The reaction takes place in the presence of glutamine and ATP through an activated phospho-Asp-tRNA(Asn) or phospho-Glu-tRNA(Gln).</text>
</comment>
<keyword evidence="1" id="KW-0648">Protein biosynthesis</keyword>
<name>A0ABZ0IM49_9BACT</name>
<evidence type="ECO:0000256" key="1">
    <source>
        <dbReference type="HAMAP-Rule" id="MF_00122"/>
    </source>
</evidence>
<reference evidence="2 3" key="1">
    <citation type="journal article" date="2023" name="Microbiol. Resour. Announc.">
        <title>Complete Genome Sequence of Imperialibacter roseus strain P4T.</title>
        <authorList>
            <person name="Tizabi D.R."/>
            <person name="Bachvaroff T."/>
            <person name="Hill R.T."/>
        </authorList>
    </citation>
    <scope>NUCLEOTIDE SEQUENCE [LARGE SCALE GENOMIC DNA]</scope>
    <source>
        <strain evidence="2 3">P4T</strain>
    </source>
</reference>
<dbReference type="NCBIfam" id="TIGR00135">
    <property type="entry name" value="gatC"/>
    <property type="match status" value="1"/>
</dbReference>
<accession>A0ABZ0IM49</accession>
<comment type="catalytic activity">
    <reaction evidence="1">
        <text>L-glutamyl-tRNA(Gln) + L-glutamine + ATP + H2O = L-glutaminyl-tRNA(Gln) + L-glutamate + ADP + phosphate + H(+)</text>
        <dbReference type="Rhea" id="RHEA:17521"/>
        <dbReference type="Rhea" id="RHEA-COMP:9681"/>
        <dbReference type="Rhea" id="RHEA-COMP:9684"/>
        <dbReference type="ChEBI" id="CHEBI:15377"/>
        <dbReference type="ChEBI" id="CHEBI:15378"/>
        <dbReference type="ChEBI" id="CHEBI:29985"/>
        <dbReference type="ChEBI" id="CHEBI:30616"/>
        <dbReference type="ChEBI" id="CHEBI:43474"/>
        <dbReference type="ChEBI" id="CHEBI:58359"/>
        <dbReference type="ChEBI" id="CHEBI:78520"/>
        <dbReference type="ChEBI" id="CHEBI:78521"/>
        <dbReference type="ChEBI" id="CHEBI:456216"/>
    </reaction>
</comment>
<dbReference type="Pfam" id="PF02686">
    <property type="entry name" value="GatC"/>
    <property type="match status" value="1"/>
</dbReference>